<protein>
    <submittedName>
        <fullName evidence="3">PorT family protein</fullName>
    </submittedName>
</protein>
<dbReference type="EMBL" id="VORU01000033">
    <property type="protein sequence ID" value="TXD67772.1"/>
    <property type="molecule type" value="Genomic_DNA"/>
</dbReference>
<dbReference type="InterPro" id="IPR011250">
    <property type="entry name" value="OMP/PagP_B-barrel"/>
</dbReference>
<feature type="signal peptide" evidence="1">
    <location>
        <begin position="1"/>
        <end position="20"/>
    </location>
</feature>
<dbReference type="Proteomes" id="UP000321945">
    <property type="component" value="Unassembled WGS sequence"/>
</dbReference>
<sequence length="189" mass="20387">MKKLLLFVALATLSFTAVQSQNVRFGAKVGVNLASLNGSDVDDVDMLTGLHIGAVARIGISELFAVQPELVYSLQGYSLDDDLKVNLNYINLPIMADFTLAEGFSLQAGPQVGFNISSKVDFDGEKEDAEGVQTVDIGVGIGAQYILPINLFFQARYVTGFTSVFEDFDGESFDAKNSVISVSVGYFFN</sequence>
<dbReference type="InterPro" id="IPR025665">
    <property type="entry name" value="Beta-barrel_OMP_2"/>
</dbReference>
<comment type="caution">
    <text evidence="3">The sequence shown here is derived from an EMBL/GenBank/DDBJ whole genome shotgun (WGS) entry which is preliminary data.</text>
</comment>
<feature type="domain" description="Outer membrane protein beta-barrel" evidence="2">
    <location>
        <begin position="19"/>
        <end position="166"/>
    </location>
</feature>
<proteinExistence type="predicted"/>
<name>A0A5C6YKQ5_9FLAO</name>
<keyword evidence="4" id="KW-1185">Reference proteome</keyword>
<evidence type="ECO:0000259" key="2">
    <source>
        <dbReference type="Pfam" id="PF13568"/>
    </source>
</evidence>
<organism evidence="3 4">
    <name type="scientific">Aequorivita lipolytica</name>
    <dbReference type="NCBI Taxonomy" id="153267"/>
    <lineage>
        <taxon>Bacteria</taxon>
        <taxon>Pseudomonadati</taxon>
        <taxon>Bacteroidota</taxon>
        <taxon>Flavobacteriia</taxon>
        <taxon>Flavobacteriales</taxon>
        <taxon>Flavobacteriaceae</taxon>
        <taxon>Aequorivita</taxon>
    </lineage>
</organism>
<dbReference type="OrthoDB" id="947434at2"/>
<dbReference type="Pfam" id="PF13568">
    <property type="entry name" value="OMP_b-brl_2"/>
    <property type="match status" value="1"/>
</dbReference>
<evidence type="ECO:0000313" key="4">
    <source>
        <dbReference type="Proteomes" id="UP000321945"/>
    </source>
</evidence>
<dbReference type="SUPFAM" id="SSF56925">
    <property type="entry name" value="OMPA-like"/>
    <property type="match status" value="1"/>
</dbReference>
<evidence type="ECO:0000313" key="3">
    <source>
        <dbReference type="EMBL" id="TXD67772.1"/>
    </source>
</evidence>
<feature type="chain" id="PRO_5022751217" evidence="1">
    <location>
        <begin position="21"/>
        <end position="189"/>
    </location>
</feature>
<reference evidence="3 4" key="1">
    <citation type="submission" date="2019-08" db="EMBL/GenBank/DDBJ databases">
        <title>Genome of Aequorivita lipolytica Y10-2 (type strain).</title>
        <authorList>
            <person name="Bowman J.P."/>
        </authorList>
    </citation>
    <scope>NUCLEOTIDE SEQUENCE [LARGE SCALE GENOMIC DNA]</scope>
    <source>
        <strain evidence="3 4">Y10-2</strain>
    </source>
</reference>
<gene>
    <name evidence="3" type="ORF">ESV24_15140</name>
</gene>
<evidence type="ECO:0000256" key="1">
    <source>
        <dbReference type="SAM" id="SignalP"/>
    </source>
</evidence>
<dbReference type="AlphaFoldDB" id="A0A5C6YKQ5"/>
<accession>A0A5C6YKQ5</accession>
<dbReference type="RefSeq" id="WP_111816065.1">
    <property type="nucleotide sequence ID" value="NZ_CBCRZQ010000005.1"/>
</dbReference>
<keyword evidence="1" id="KW-0732">Signal</keyword>